<dbReference type="Proteomes" id="UP001345013">
    <property type="component" value="Unassembled WGS sequence"/>
</dbReference>
<feature type="domain" description="Heterokaryon incompatibility" evidence="2">
    <location>
        <begin position="153"/>
        <end position="219"/>
    </location>
</feature>
<dbReference type="InterPro" id="IPR052895">
    <property type="entry name" value="HetReg/Transcr_Mod"/>
</dbReference>
<evidence type="ECO:0000313" key="3">
    <source>
        <dbReference type="EMBL" id="KAK5077621.1"/>
    </source>
</evidence>
<feature type="signal peptide" evidence="1">
    <location>
        <begin position="1"/>
        <end position="17"/>
    </location>
</feature>
<accession>A0ABR0JWX5</accession>
<dbReference type="EMBL" id="JAVRRG010000210">
    <property type="protein sequence ID" value="KAK5077621.1"/>
    <property type="molecule type" value="Genomic_DNA"/>
</dbReference>
<organism evidence="3 4">
    <name type="scientific">Lithohypha guttulata</name>
    <dbReference type="NCBI Taxonomy" id="1690604"/>
    <lineage>
        <taxon>Eukaryota</taxon>
        <taxon>Fungi</taxon>
        <taxon>Dikarya</taxon>
        <taxon>Ascomycota</taxon>
        <taxon>Pezizomycotina</taxon>
        <taxon>Eurotiomycetes</taxon>
        <taxon>Chaetothyriomycetidae</taxon>
        <taxon>Chaetothyriales</taxon>
        <taxon>Trichomeriaceae</taxon>
        <taxon>Lithohypha</taxon>
    </lineage>
</organism>
<keyword evidence="1" id="KW-0732">Signal</keyword>
<dbReference type="InterPro" id="IPR010730">
    <property type="entry name" value="HET"/>
</dbReference>
<evidence type="ECO:0000259" key="2">
    <source>
        <dbReference type="Pfam" id="PF06985"/>
    </source>
</evidence>
<evidence type="ECO:0000256" key="1">
    <source>
        <dbReference type="SAM" id="SignalP"/>
    </source>
</evidence>
<comment type="caution">
    <text evidence="3">The sequence shown here is derived from an EMBL/GenBank/DDBJ whole genome shotgun (WGS) entry which is preliminary data.</text>
</comment>
<dbReference type="PANTHER" id="PTHR24148:SF73">
    <property type="entry name" value="HET DOMAIN PROTEIN (AFU_ORTHOLOGUE AFUA_8G01020)"/>
    <property type="match status" value="1"/>
</dbReference>
<proteinExistence type="predicted"/>
<dbReference type="Pfam" id="PF06985">
    <property type="entry name" value="HET"/>
    <property type="match status" value="1"/>
</dbReference>
<protein>
    <recommendedName>
        <fullName evidence="2">Heterokaryon incompatibility domain-containing protein</fullName>
    </recommendedName>
</protein>
<name>A0ABR0JWX5_9EURO</name>
<dbReference type="PANTHER" id="PTHR24148">
    <property type="entry name" value="ANKYRIN REPEAT DOMAIN-CONTAINING PROTEIN 39 HOMOLOG-RELATED"/>
    <property type="match status" value="1"/>
</dbReference>
<feature type="chain" id="PRO_5045437304" description="Heterokaryon incompatibility domain-containing protein" evidence="1">
    <location>
        <begin position="18"/>
        <end position="745"/>
    </location>
</feature>
<dbReference type="Pfam" id="PF26639">
    <property type="entry name" value="Het-6_barrel"/>
    <property type="match status" value="1"/>
</dbReference>
<gene>
    <name evidence="3" type="ORF">LTR24_009482</name>
</gene>
<sequence length="745" mass="83896">MLSYRWMLLLARQLVEAIHPAAHPFARRSRAYWTSSRAGDRIRGFTVHMGILGGTFGLMFRFAELRGLLLDTDPNRHAKPPSTALTPVIGWDAEPSLHLRHEGYLNAATSYKSAWPPLTSPNHIRLFRVHRTKGGADIEIELSDHAMEHVPPYEAISYCWTTSQGNKTIKCNDTQLPITKSLYDALQARVRLGNVEYLWADTLCISQDDIQEKNSQISQSYTEESDGQFATHLRWLAFFELPYFERLWVVQEICNARSASFIYNGQSVPWEEISCIAAELRKRFDQSGLSGCRAAQHVQNVGQIDAFRAQLRNNTDNDQFNIGGLETIGKNESTKKRPDILDLIINTSHFKTGDARDRVFALVGLAGDISDSDWELLPNYGVSAEEVYRRLALWALARKGDMRLLSLSISTLQDSSTLNTSWIPNLSSPNRASTPALFAVTDDSRLPDTRYAGLCNRTPHQCYADGVLRPLCLDNHYMDKWFSGGGQKIVGKAVFFANYNKFLELRGAIIDEVADLSDISPLGRTTSELGLISLLGVERRRWPKELAHRLCETLEEELHRTTVWLEQCADLAESIKGAPLDGGIMPLSGMHIEPFWQTLTCNRLLNGYWAQGNKDGLLRHPGIIRPKAQRDIIAELRLCLGTKLPAIELSPAHSERLYKSLISGQLTLGEEQHFLEKLFPPETWVFARFILPSMARWSRGRRFGITSKHRYAAVPGNAQPGDVVCVFLGATVPYVLRPWATAPFH</sequence>
<evidence type="ECO:0000313" key="4">
    <source>
        <dbReference type="Proteomes" id="UP001345013"/>
    </source>
</evidence>
<reference evidence="3 4" key="1">
    <citation type="submission" date="2023-08" db="EMBL/GenBank/DDBJ databases">
        <title>Black Yeasts Isolated from many extreme environments.</title>
        <authorList>
            <person name="Coleine C."/>
            <person name="Stajich J.E."/>
            <person name="Selbmann L."/>
        </authorList>
    </citation>
    <scope>NUCLEOTIDE SEQUENCE [LARGE SCALE GENOMIC DNA]</scope>
    <source>
        <strain evidence="3 4">CCFEE 5885</strain>
    </source>
</reference>
<keyword evidence="4" id="KW-1185">Reference proteome</keyword>